<feature type="region of interest" description="Disordered" evidence="1">
    <location>
        <begin position="93"/>
        <end position="114"/>
    </location>
</feature>
<keyword evidence="2" id="KW-1133">Transmembrane helix</keyword>
<reference evidence="3 4" key="1">
    <citation type="submission" date="2019-04" db="EMBL/GenBank/DDBJ databases">
        <title>High contiguity whole genome sequence and gene annotation resource for two Venturia nashicola isolates.</title>
        <authorList>
            <person name="Prokchorchik M."/>
            <person name="Won K."/>
            <person name="Lee Y."/>
            <person name="Choi E.D."/>
            <person name="Segonzac C."/>
            <person name="Sohn K.H."/>
        </authorList>
    </citation>
    <scope>NUCLEOTIDE SEQUENCE [LARGE SCALE GENOMIC DNA]</scope>
    <source>
        <strain evidence="3 4">PRI2</strain>
    </source>
</reference>
<keyword evidence="2" id="KW-0812">Transmembrane</keyword>
<feature type="transmembrane region" description="Helical" evidence="2">
    <location>
        <begin position="305"/>
        <end position="325"/>
    </location>
</feature>
<accession>A0A4Z1PDK2</accession>
<dbReference type="AlphaFoldDB" id="A0A4Z1PDK2"/>
<evidence type="ECO:0000256" key="2">
    <source>
        <dbReference type="SAM" id="Phobius"/>
    </source>
</evidence>
<keyword evidence="4" id="KW-1185">Reference proteome</keyword>
<name>A0A4Z1PDK2_9PEZI</name>
<feature type="region of interest" description="Disordered" evidence="1">
    <location>
        <begin position="1"/>
        <end position="64"/>
    </location>
</feature>
<protein>
    <submittedName>
        <fullName evidence="3">Uncharacterized protein</fullName>
    </submittedName>
</protein>
<dbReference type="Proteomes" id="UP000298493">
    <property type="component" value="Unassembled WGS sequence"/>
</dbReference>
<evidence type="ECO:0000313" key="3">
    <source>
        <dbReference type="EMBL" id="TID25379.1"/>
    </source>
</evidence>
<organism evidence="3 4">
    <name type="scientific">Venturia nashicola</name>
    <dbReference type="NCBI Taxonomy" id="86259"/>
    <lineage>
        <taxon>Eukaryota</taxon>
        <taxon>Fungi</taxon>
        <taxon>Dikarya</taxon>
        <taxon>Ascomycota</taxon>
        <taxon>Pezizomycotina</taxon>
        <taxon>Dothideomycetes</taxon>
        <taxon>Pleosporomycetidae</taxon>
        <taxon>Venturiales</taxon>
        <taxon>Venturiaceae</taxon>
        <taxon>Venturia</taxon>
    </lineage>
</organism>
<dbReference type="EMBL" id="SNSC02000004">
    <property type="protein sequence ID" value="TID25379.1"/>
    <property type="molecule type" value="Genomic_DNA"/>
</dbReference>
<evidence type="ECO:0000256" key="1">
    <source>
        <dbReference type="SAM" id="MobiDB-lite"/>
    </source>
</evidence>
<feature type="compositionally biased region" description="Polar residues" evidence="1">
    <location>
        <begin position="39"/>
        <end position="64"/>
    </location>
</feature>
<evidence type="ECO:0000313" key="4">
    <source>
        <dbReference type="Proteomes" id="UP000298493"/>
    </source>
</evidence>
<proteinExistence type="predicted"/>
<feature type="transmembrane region" description="Helical" evidence="2">
    <location>
        <begin position="227"/>
        <end position="253"/>
    </location>
</feature>
<keyword evidence="2" id="KW-0472">Membrane</keyword>
<feature type="compositionally biased region" description="Basic and acidic residues" evidence="1">
    <location>
        <begin position="21"/>
        <end position="38"/>
    </location>
</feature>
<sequence>MQSILRLPWTAPKEKKRREQARKEQEEEIVHLDRKNEGQEVQQNNTLQEPRQTATKPPSRHLSLNKSWHVVNLTPSKRRIREAETRVLDGRKNERDAKWTTQDISGGDAPDNEPIVSVSNPTTNASTVIVNGMAIPLPDTVQEPKIPDLNHPAPTESWRKVFVAISRAQLLIFFAIAGAWLSPLNSDPGDILATKFNQIVIDMLSHFPEPFLKLILALVNQQSGYTIIATLFVTSVFGSFALYTLGCLFLTLVHDPLASFRYLRLKYEQIMIRGLRVKDALDAHYERCIEDEEYRTQWLTRSMTGFPIMEMVVVLLASIIVQVAIHVRRWKNIGVSEIGLGKE</sequence>
<gene>
    <name evidence="3" type="ORF">E6O75_ATG04584</name>
</gene>
<comment type="caution">
    <text evidence="3">The sequence shown here is derived from an EMBL/GenBank/DDBJ whole genome shotgun (WGS) entry which is preliminary data.</text>
</comment>